<dbReference type="InterPro" id="IPR003797">
    <property type="entry name" value="DegV"/>
</dbReference>
<dbReference type="PROSITE" id="PS51482">
    <property type="entry name" value="DEGV"/>
    <property type="match status" value="1"/>
</dbReference>
<comment type="caution">
    <text evidence="1">The sequence shown here is derived from an EMBL/GenBank/DDBJ whole genome shotgun (WGS) entry which is preliminary data.</text>
</comment>
<dbReference type="SUPFAM" id="SSF82549">
    <property type="entry name" value="DAK1/DegV-like"/>
    <property type="match status" value="1"/>
</dbReference>
<gene>
    <name evidence="1" type="ORF">S12H4_25043</name>
</gene>
<dbReference type="Gene3D" id="3.30.1180.10">
    <property type="match status" value="1"/>
</dbReference>
<evidence type="ECO:0000313" key="1">
    <source>
        <dbReference type="EMBL" id="GAI84026.1"/>
    </source>
</evidence>
<proteinExistence type="predicted"/>
<protein>
    <recommendedName>
        <fullName evidence="2">DegV family protein</fullName>
    </recommendedName>
</protein>
<feature type="non-terminal residue" evidence="1">
    <location>
        <position position="1"/>
    </location>
</feature>
<name>X1SY30_9ZZZZ</name>
<evidence type="ECO:0008006" key="2">
    <source>
        <dbReference type="Google" id="ProtNLM"/>
    </source>
</evidence>
<organism evidence="1">
    <name type="scientific">marine sediment metagenome</name>
    <dbReference type="NCBI Taxonomy" id="412755"/>
    <lineage>
        <taxon>unclassified sequences</taxon>
        <taxon>metagenomes</taxon>
        <taxon>ecological metagenomes</taxon>
    </lineage>
</organism>
<dbReference type="EMBL" id="BARW01013836">
    <property type="protein sequence ID" value="GAI84026.1"/>
    <property type="molecule type" value="Genomic_DNA"/>
</dbReference>
<accession>X1SY30</accession>
<dbReference type="InterPro" id="IPR043168">
    <property type="entry name" value="DegV_C"/>
</dbReference>
<sequence>LKVMRDKVGLNPVHVAVMHVYALDEAERLKERVSAEFNCAELWITEFSPVMGYACGTGTLGLAFYPED</sequence>
<dbReference type="Pfam" id="PF02645">
    <property type="entry name" value="DegV"/>
    <property type="match status" value="1"/>
</dbReference>
<reference evidence="1" key="1">
    <citation type="journal article" date="2014" name="Front. Microbiol.">
        <title>High frequency of phylogenetically diverse reductive dehalogenase-homologous genes in deep subseafloor sedimentary metagenomes.</title>
        <authorList>
            <person name="Kawai M."/>
            <person name="Futagami T."/>
            <person name="Toyoda A."/>
            <person name="Takaki Y."/>
            <person name="Nishi S."/>
            <person name="Hori S."/>
            <person name="Arai W."/>
            <person name="Tsubouchi T."/>
            <person name="Morono Y."/>
            <person name="Uchiyama I."/>
            <person name="Ito T."/>
            <person name="Fujiyama A."/>
            <person name="Inagaki F."/>
            <person name="Takami H."/>
        </authorList>
    </citation>
    <scope>NUCLEOTIDE SEQUENCE</scope>
    <source>
        <strain evidence="1">Expedition CK06-06</strain>
    </source>
</reference>
<dbReference type="AlphaFoldDB" id="X1SY30"/>